<dbReference type="STRING" id="537007.BLAHAN_05251"/>
<dbReference type="AlphaFoldDB" id="C9L789"/>
<gene>
    <name evidence="1" type="ORF">BLAHAN_05251</name>
</gene>
<evidence type="ECO:0000313" key="2">
    <source>
        <dbReference type="Proteomes" id="UP000003755"/>
    </source>
</evidence>
<dbReference type="HOGENOM" id="CLU_1783130_0_0_9"/>
<dbReference type="EMBL" id="ABYU02000012">
    <property type="protein sequence ID" value="EEX22283.1"/>
    <property type="molecule type" value="Genomic_DNA"/>
</dbReference>
<reference evidence="1" key="1">
    <citation type="submission" date="2009-09" db="EMBL/GenBank/DDBJ databases">
        <authorList>
            <person name="Weinstock G."/>
            <person name="Sodergren E."/>
            <person name="Clifton S."/>
            <person name="Fulton L."/>
            <person name="Fulton B."/>
            <person name="Courtney L."/>
            <person name="Fronick C."/>
            <person name="Harrison M."/>
            <person name="Strong C."/>
            <person name="Farmer C."/>
            <person name="Delahaunty K."/>
            <person name="Markovic C."/>
            <person name="Hall O."/>
            <person name="Minx P."/>
            <person name="Tomlinson C."/>
            <person name="Mitreva M."/>
            <person name="Nelson J."/>
            <person name="Hou S."/>
            <person name="Wollam A."/>
            <person name="Pepin K.H."/>
            <person name="Johnson M."/>
            <person name="Bhonagiri V."/>
            <person name="Nash W.E."/>
            <person name="Warren W."/>
            <person name="Chinwalla A."/>
            <person name="Mardis E.R."/>
            <person name="Wilson R.K."/>
        </authorList>
    </citation>
    <scope>NUCLEOTIDE SEQUENCE [LARGE SCALE GENOMIC DNA]</scope>
    <source>
        <strain evidence="1">DSM 20583</strain>
    </source>
</reference>
<comment type="caution">
    <text evidence="1">The sequence shown here is derived from an EMBL/GenBank/DDBJ whole genome shotgun (WGS) entry which is preliminary data.</text>
</comment>
<accession>C9L789</accession>
<protein>
    <submittedName>
        <fullName evidence="1">Uncharacterized protein</fullName>
    </submittedName>
</protein>
<sequence>MDIKEALNFSGLQRFYTTHIKPLRTRINQLGTASNCTVVNNSTTTSSNTVLDGRMGKTLKDEITNIDAKTMNKYAVGIGNAPTIKYSYFIEATSVVPIGNISVPNYSKGVFITNGGSDGCLLMVDPQCNLYVGFRNGSTWTGRKI</sequence>
<dbReference type="KEGG" id="bhan:CGC63_10330"/>
<name>C9L789_BLAHA</name>
<organism evidence="1 2">
    <name type="scientific">Blautia hansenii DSM 20583</name>
    <dbReference type="NCBI Taxonomy" id="537007"/>
    <lineage>
        <taxon>Bacteria</taxon>
        <taxon>Bacillati</taxon>
        <taxon>Bacillota</taxon>
        <taxon>Clostridia</taxon>
        <taxon>Lachnospirales</taxon>
        <taxon>Lachnospiraceae</taxon>
        <taxon>Blautia</taxon>
    </lineage>
</organism>
<evidence type="ECO:0000313" key="1">
    <source>
        <dbReference type="EMBL" id="EEX22283.1"/>
    </source>
</evidence>
<proteinExistence type="predicted"/>
<keyword evidence="2" id="KW-1185">Reference proteome</keyword>
<dbReference type="Proteomes" id="UP000003755">
    <property type="component" value="Unassembled WGS sequence"/>
</dbReference>
<dbReference type="RefSeq" id="WP_003020064.1">
    <property type="nucleotide sequence ID" value="NZ_CP022413.2"/>
</dbReference>